<keyword evidence="1" id="KW-0175">Coiled coil</keyword>
<organism evidence="3 4">
    <name type="scientific">Rickenella mellea</name>
    <dbReference type="NCBI Taxonomy" id="50990"/>
    <lineage>
        <taxon>Eukaryota</taxon>
        <taxon>Fungi</taxon>
        <taxon>Dikarya</taxon>
        <taxon>Basidiomycota</taxon>
        <taxon>Agaricomycotina</taxon>
        <taxon>Agaricomycetes</taxon>
        <taxon>Hymenochaetales</taxon>
        <taxon>Rickenellaceae</taxon>
        <taxon>Rickenella</taxon>
    </lineage>
</organism>
<feature type="coiled-coil region" evidence="1">
    <location>
        <begin position="161"/>
        <end position="193"/>
    </location>
</feature>
<dbReference type="VEuPathDB" id="FungiDB:BD410DRAFT_787317"/>
<dbReference type="AlphaFoldDB" id="A0A4Y7Q855"/>
<name>A0A4Y7Q855_9AGAM</name>
<evidence type="ECO:0000313" key="3">
    <source>
        <dbReference type="EMBL" id="TDL23471.1"/>
    </source>
</evidence>
<accession>A0A4Y7Q855</accession>
<dbReference type="Proteomes" id="UP000294933">
    <property type="component" value="Unassembled WGS sequence"/>
</dbReference>
<evidence type="ECO:0000256" key="1">
    <source>
        <dbReference type="SAM" id="Coils"/>
    </source>
</evidence>
<evidence type="ECO:0000256" key="2">
    <source>
        <dbReference type="SAM" id="MobiDB-lite"/>
    </source>
</evidence>
<dbReference type="EMBL" id="ML170170">
    <property type="protein sequence ID" value="TDL23471.1"/>
    <property type="molecule type" value="Genomic_DNA"/>
</dbReference>
<proteinExistence type="predicted"/>
<sequence length="283" mass="32736">MGPQTRSKTAKLGKAIKRKDSKPNDENFNPHANQKPAAKISTTNPELEGDPGQFQDSAAAIYDVKYLSKEWESELRILFQHLPVSMVDNLVLTADDLESKMDASVKYILKLEDCEEIMKRAAKRGRYSQHELREMTEHVKTLHDLRAKGIWSTGMIHQCWAQRKEDLARRAKEEAEEAEREREERRRAHFERLKTLDPNDMYFASGLSTHMKTRPDIEFLATALGVDKTGTMKDLRVRIKQHLRDHPELEKDNRFVALYSGVYGFQRRIREVAASGNFKRPVT</sequence>
<gene>
    <name evidence="3" type="ORF">BD410DRAFT_787317</name>
</gene>
<protein>
    <submittedName>
        <fullName evidence="3">Uncharacterized protein</fullName>
    </submittedName>
</protein>
<evidence type="ECO:0000313" key="4">
    <source>
        <dbReference type="Proteomes" id="UP000294933"/>
    </source>
</evidence>
<reference evidence="3 4" key="1">
    <citation type="submission" date="2018-06" db="EMBL/GenBank/DDBJ databases">
        <title>A transcriptomic atlas of mushroom development highlights an independent origin of complex multicellularity.</title>
        <authorList>
            <consortium name="DOE Joint Genome Institute"/>
            <person name="Krizsan K."/>
            <person name="Almasi E."/>
            <person name="Merenyi Z."/>
            <person name="Sahu N."/>
            <person name="Viragh M."/>
            <person name="Koszo T."/>
            <person name="Mondo S."/>
            <person name="Kiss B."/>
            <person name="Balint B."/>
            <person name="Kues U."/>
            <person name="Barry K."/>
            <person name="Hegedus J.C."/>
            <person name="Henrissat B."/>
            <person name="Johnson J."/>
            <person name="Lipzen A."/>
            <person name="Ohm R."/>
            <person name="Nagy I."/>
            <person name="Pangilinan J."/>
            <person name="Yan J."/>
            <person name="Xiong Y."/>
            <person name="Grigoriev I.V."/>
            <person name="Hibbett D.S."/>
            <person name="Nagy L.G."/>
        </authorList>
    </citation>
    <scope>NUCLEOTIDE SEQUENCE [LARGE SCALE GENOMIC DNA]</scope>
    <source>
        <strain evidence="3 4">SZMC22713</strain>
    </source>
</reference>
<feature type="compositionally biased region" description="Basic residues" evidence="2">
    <location>
        <begin position="8"/>
        <end position="20"/>
    </location>
</feature>
<feature type="region of interest" description="Disordered" evidence="2">
    <location>
        <begin position="1"/>
        <end position="53"/>
    </location>
</feature>
<keyword evidence="4" id="KW-1185">Reference proteome</keyword>